<evidence type="ECO:0008006" key="11">
    <source>
        <dbReference type="Google" id="ProtNLM"/>
    </source>
</evidence>
<organism evidence="9 10">
    <name type="scientific">Diploptera punctata</name>
    <name type="common">Pacific beetle cockroach</name>
    <dbReference type="NCBI Taxonomy" id="6984"/>
    <lineage>
        <taxon>Eukaryota</taxon>
        <taxon>Metazoa</taxon>
        <taxon>Ecdysozoa</taxon>
        <taxon>Arthropoda</taxon>
        <taxon>Hexapoda</taxon>
        <taxon>Insecta</taxon>
        <taxon>Pterygota</taxon>
        <taxon>Neoptera</taxon>
        <taxon>Polyneoptera</taxon>
        <taxon>Dictyoptera</taxon>
        <taxon>Blattodea</taxon>
        <taxon>Blaberoidea</taxon>
        <taxon>Blaberidae</taxon>
        <taxon>Diplopterinae</taxon>
        <taxon>Diploptera</taxon>
    </lineage>
</organism>
<dbReference type="PANTHER" id="PTHR21421:SF29">
    <property type="entry name" value="GUSTATORY RECEPTOR 5A FOR TREHALOSE-RELATED"/>
    <property type="match status" value="1"/>
</dbReference>
<evidence type="ECO:0000256" key="4">
    <source>
        <dbReference type="ARBA" id="ARBA00022692"/>
    </source>
</evidence>
<comment type="subcellular location">
    <subcellularLocation>
        <location evidence="1">Cell membrane</location>
        <topology evidence="1">Multi-pass membrane protein</topology>
    </subcellularLocation>
</comment>
<dbReference type="PANTHER" id="PTHR21421">
    <property type="entry name" value="GUSTATORY RECEPTOR"/>
    <property type="match status" value="1"/>
</dbReference>
<proteinExistence type="inferred from homology"/>
<dbReference type="InterPro" id="IPR009318">
    <property type="entry name" value="Gustatory_rcpt"/>
</dbReference>
<name>A0AAD8E131_DIPPU</name>
<accession>A0AAD8E131</accession>
<protein>
    <recommendedName>
        <fullName evidence="11">Gustatory receptor</fullName>
    </recommendedName>
</protein>
<dbReference type="GO" id="GO:0008527">
    <property type="term" value="F:taste receptor activity"/>
    <property type="evidence" value="ECO:0007669"/>
    <property type="project" value="InterPro"/>
</dbReference>
<evidence type="ECO:0000313" key="9">
    <source>
        <dbReference type="EMBL" id="KAJ9573598.1"/>
    </source>
</evidence>
<gene>
    <name evidence="9" type="ORF">L9F63_009014</name>
</gene>
<evidence type="ECO:0000256" key="6">
    <source>
        <dbReference type="ARBA" id="ARBA00023136"/>
    </source>
</evidence>
<keyword evidence="7" id="KW-0675">Receptor</keyword>
<comment type="caution">
    <text evidence="9">The sequence shown here is derived from an EMBL/GenBank/DDBJ whole genome shotgun (WGS) entry which is preliminary data.</text>
</comment>
<evidence type="ECO:0000256" key="3">
    <source>
        <dbReference type="ARBA" id="ARBA00022475"/>
    </source>
</evidence>
<evidence type="ECO:0000256" key="8">
    <source>
        <dbReference type="SAM" id="Phobius"/>
    </source>
</evidence>
<feature type="non-terminal residue" evidence="9">
    <location>
        <position position="1"/>
    </location>
</feature>
<keyword evidence="5 8" id="KW-1133">Transmembrane helix</keyword>
<evidence type="ECO:0000256" key="1">
    <source>
        <dbReference type="ARBA" id="ARBA00004651"/>
    </source>
</evidence>
<dbReference type="Proteomes" id="UP001233999">
    <property type="component" value="Unassembled WGS sequence"/>
</dbReference>
<evidence type="ECO:0000313" key="10">
    <source>
        <dbReference type="Proteomes" id="UP001233999"/>
    </source>
</evidence>
<keyword evidence="10" id="KW-1185">Reference proteome</keyword>
<sequence>FKWKSFRVFYTIVCIAGACFNIATSILLLKSQGVIYERVDKVVFYGTSAIVYFKFLMIAKKWPILGKEWENVEQSQKHYGYPKKLCIKINIITTIILFGAFVEHGLAHINILKWAGCCQGDNLSVLKQYFTNVHSQLFNIIPYNMPLAFINAFLNITATFSWNFTDLFIILLSLSIAARFQLLNLNLKSIKGKVQHENFWKQIREEYNSLSELTKMVNSCITLTVLISYSNNLYFICRQLLSSLLPLGNTTETIYFYWSFGFVLFRTIMVSLFAANINDESQYAKEVIYSIPSENYGTEVSFPFYNIILKNVIRLLQQITTDDVVLTGMNFFSVTRTLLLT</sequence>
<dbReference type="EMBL" id="JASPKZ010010691">
    <property type="protein sequence ID" value="KAJ9573598.1"/>
    <property type="molecule type" value="Genomic_DNA"/>
</dbReference>
<keyword evidence="4 8" id="KW-0812">Transmembrane</keyword>
<keyword evidence="6 8" id="KW-0472">Membrane</keyword>
<feature type="transmembrane region" description="Helical" evidence="8">
    <location>
        <begin position="85"/>
        <end position="102"/>
    </location>
</feature>
<evidence type="ECO:0000256" key="7">
    <source>
        <dbReference type="ARBA" id="ARBA00023170"/>
    </source>
</evidence>
<reference evidence="9" key="2">
    <citation type="submission" date="2023-05" db="EMBL/GenBank/DDBJ databases">
        <authorList>
            <person name="Fouks B."/>
        </authorList>
    </citation>
    <scope>NUCLEOTIDE SEQUENCE</scope>
    <source>
        <strain evidence="9">Stay&amp;Tobe</strain>
        <tissue evidence="9">Testes</tissue>
    </source>
</reference>
<dbReference type="GO" id="GO:0050916">
    <property type="term" value="P:sensory perception of sweet taste"/>
    <property type="evidence" value="ECO:0007669"/>
    <property type="project" value="UniProtKB-ARBA"/>
</dbReference>
<feature type="transmembrane region" description="Helical" evidence="8">
    <location>
        <begin position="167"/>
        <end position="187"/>
    </location>
</feature>
<comment type="similarity">
    <text evidence="2">Belongs to the insect chemoreceptor superfamily. Gustatory receptor (GR) family. Gr5a subfamily.</text>
</comment>
<reference evidence="9" key="1">
    <citation type="journal article" date="2023" name="IScience">
        <title>Live-bearing cockroach genome reveals convergent evolutionary mechanisms linked to viviparity in insects and beyond.</title>
        <authorList>
            <person name="Fouks B."/>
            <person name="Harrison M.C."/>
            <person name="Mikhailova A.A."/>
            <person name="Marchal E."/>
            <person name="English S."/>
            <person name="Carruthers M."/>
            <person name="Jennings E.C."/>
            <person name="Chiamaka E.L."/>
            <person name="Frigard R.A."/>
            <person name="Pippel M."/>
            <person name="Attardo G.M."/>
            <person name="Benoit J.B."/>
            <person name="Bornberg-Bauer E."/>
            <person name="Tobe S.S."/>
        </authorList>
    </citation>
    <scope>NUCLEOTIDE SEQUENCE</scope>
    <source>
        <strain evidence="9">Stay&amp;Tobe</strain>
    </source>
</reference>
<evidence type="ECO:0000256" key="5">
    <source>
        <dbReference type="ARBA" id="ARBA00022989"/>
    </source>
</evidence>
<dbReference type="AlphaFoldDB" id="A0AAD8E131"/>
<feature type="transmembrane region" description="Helical" evidence="8">
    <location>
        <begin position="255"/>
        <end position="275"/>
    </location>
</feature>
<dbReference type="PIRSF" id="PIRSF038981">
    <property type="entry name" value="GRP"/>
    <property type="match status" value="1"/>
</dbReference>
<keyword evidence="3" id="KW-1003">Cell membrane</keyword>
<dbReference type="GO" id="GO:0005886">
    <property type="term" value="C:plasma membrane"/>
    <property type="evidence" value="ECO:0007669"/>
    <property type="project" value="UniProtKB-SubCell"/>
</dbReference>
<feature type="transmembrane region" description="Helical" evidence="8">
    <location>
        <begin position="42"/>
        <end position="59"/>
    </location>
</feature>
<dbReference type="Pfam" id="PF06151">
    <property type="entry name" value="Trehalose_recp"/>
    <property type="match status" value="1"/>
</dbReference>
<evidence type="ECO:0000256" key="2">
    <source>
        <dbReference type="ARBA" id="ARBA00005327"/>
    </source>
</evidence>
<feature type="transmembrane region" description="Helical" evidence="8">
    <location>
        <begin position="7"/>
        <end position="30"/>
    </location>
</feature>
<feature type="non-terminal residue" evidence="9">
    <location>
        <position position="341"/>
    </location>
</feature>